<feature type="chain" id="PRO_5047417275" evidence="1">
    <location>
        <begin position="45"/>
        <end position="152"/>
    </location>
</feature>
<keyword evidence="1" id="KW-0732">Signal</keyword>
<name>A0ABU8MH40_9PSEU</name>
<proteinExistence type="predicted"/>
<feature type="signal peptide" evidence="1">
    <location>
        <begin position="1"/>
        <end position="44"/>
    </location>
</feature>
<sequence length="152" mass="16193">MMGEHSAVSVNGVRSRTRRRLLAVVLGALTATTSLVAAASPAYAAGSAAPDVRACFTYNGGAYANLPIHLYQAKGNQWVYYRSGRTNGTGCGTWADVQGNTSYYAQAYYTYRVGSAVMFFNGTTPAAFVRVSSTDTQNHLPTSPVYGPFQLA</sequence>
<keyword evidence="3" id="KW-1185">Reference proteome</keyword>
<evidence type="ECO:0000256" key="1">
    <source>
        <dbReference type="SAM" id="SignalP"/>
    </source>
</evidence>
<accession>A0ABU8MH40</accession>
<evidence type="ECO:0000313" key="2">
    <source>
        <dbReference type="EMBL" id="MEJ2866427.1"/>
    </source>
</evidence>
<gene>
    <name evidence="2" type="ORF">WCD74_01535</name>
</gene>
<protein>
    <submittedName>
        <fullName evidence="2">Uncharacterized protein</fullName>
    </submittedName>
</protein>
<reference evidence="2 3" key="1">
    <citation type="submission" date="2024-03" db="EMBL/GenBank/DDBJ databases">
        <title>Actinomycetospora sp. OC33-EN08, a novel actinomycete isolated from wild orchid (Aerides multiflora).</title>
        <authorList>
            <person name="Suriyachadkun C."/>
        </authorList>
    </citation>
    <scope>NUCLEOTIDE SEQUENCE [LARGE SCALE GENOMIC DNA]</scope>
    <source>
        <strain evidence="2 3">OC33-EN08</strain>
    </source>
</reference>
<evidence type="ECO:0000313" key="3">
    <source>
        <dbReference type="Proteomes" id="UP001385809"/>
    </source>
</evidence>
<dbReference type="RefSeq" id="WP_337693050.1">
    <property type="nucleotide sequence ID" value="NZ_JBBEGN010000001.1"/>
</dbReference>
<organism evidence="2 3">
    <name type="scientific">Actinomycetospora aurantiaca</name>
    <dbReference type="NCBI Taxonomy" id="3129233"/>
    <lineage>
        <taxon>Bacteria</taxon>
        <taxon>Bacillati</taxon>
        <taxon>Actinomycetota</taxon>
        <taxon>Actinomycetes</taxon>
        <taxon>Pseudonocardiales</taxon>
        <taxon>Pseudonocardiaceae</taxon>
        <taxon>Actinomycetospora</taxon>
    </lineage>
</organism>
<comment type="caution">
    <text evidence="2">The sequence shown here is derived from an EMBL/GenBank/DDBJ whole genome shotgun (WGS) entry which is preliminary data.</text>
</comment>
<dbReference type="EMBL" id="JBBEGN010000001">
    <property type="protein sequence ID" value="MEJ2866427.1"/>
    <property type="molecule type" value="Genomic_DNA"/>
</dbReference>
<dbReference type="Proteomes" id="UP001385809">
    <property type="component" value="Unassembled WGS sequence"/>
</dbReference>